<keyword evidence="1" id="KW-0812">Transmembrane</keyword>
<dbReference type="EMBL" id="CP042997">
    <property type="protein sequence ID" value="QEH36157.1"/>
    <property type="molecule type" value="Genomic_DNA"/>
</dbReference>
<evidence type="ECO:0000313" key="3">
    <source>
        <dbReference type="Proteomes" id="UP000324233"/>
    </source>
</evidence>
<keyword evidence="3" id="KW-1185">Reference proteome</keyword>
<feature type="transmembrane region" description="Helical" evidence="1">
    <location>
        <begin position="164"/>
        <end position="187"/>
    </location>
</feature>
<dbReference type="OrthoDB" id="284745at2"/>
<feature type="transmembrane region" description="Helical" evidence="1">
    <location>
        <begin position="106"/>
        <end position="123"/>
    </location>
</feature>
<sequence>MHRPEPAPSPPPGRPAAPPEARLQLIDLAAVVVGYSLAAVLFRAFWPRSQVSPHLVAFASGFYLWLGMAMSGPLLLFRRRGEAAPEGPARAGAAASAADRRTWAENAWLVIGVYWIIMGALVLPGRLHAFRFGDTILFGAMPLVASVAFRMFGRRPVLPASAEAWTHLAAVALIVTWPFAWLCLIVVGQAIL</sequence>
<proteinExistence type="predicted"/>
<feature type="transmembrane region" description="Helical" evidence="1">
    <location>
        <begin position="55"/>
        <end position="77"/>
    </location>
</feature>
<name>A0A5B9W729_9BACT</name>
<accession>A0A5B9W729</accession>
<dbReference type="RefSeq" id="WP_148595872.1">
    <property type="nucleotide sequence ID" value="NZ_CP042997.1"/>
</dbReference>
<evidence type="ECO:0000256" key="1">
    <source>
        <dbReference type="SAM" id="Phobius"/>
    </source>
</evidence>
<gene>
    <name evidence="2" type="ORF">OJF2_47170</name>
</gene>
<reference evidence="2 3" key="1">
    <citation type="submission" date="2019-08" db="EMBL/GenBank/DDBJ databases">
        <title>Deep-cultivation of Planctomycetes and their phenomic and genomic characterization uncovers novel biology.</title>
        <authorList>
            <person name="Wiegand S."/>
            <person name="Jogler M."/>
            <person name="Boedeker C."/>
            <person name="Pinto D."/>
            <person name="Vollmers J."/>
            <person name="Rivas-Marin E."/>
            <person name="Kohn T."/>
            <person name="Peeters S.H."/>
            <person name="Heuer A."/>
            <person name="Rast P."/>
            <person name="Oberbeckmann S."/>
            <person name="Bunk B."/>
            <person name="Jeske O."/>
            <person name="Meyerdierks A."/>
            <person name="Storesund J.E."/>
            <person name="Kallscheuer N."/>
            <person name="Luecker S."/>
            <person name="Lage O.M."/>
            <person name="Pohl T."/>
            <person name="Merkel B.J."/>
            <person name="Hornburger P."/>
            <person name="Mueller R.-W."/>
            <person name="Bruemmer F."/>
            <person name="Labrenz M."/>
            <person name="Spormann A.M."/>
            <person name="Op den Camp H."/>
            <person name="Overmann J."/>
            <person name="Amann R."/>
            <person name="Jetten M.S.M."/>
            <person name="Mascher T."/>
            <person name="Medema M.H."/>
            <person name="Devos D.P."/>
            <person name="Kaster A.-K."/>
            <person name="Ovreas L."/>
            <person name="Rohde M."/>
            <person name="Galperin M.Y."/>
            <person name="Jogler C."/>
        </authorList>
    </citation>
    <scope>NUCLEOTIDE SEQUENCE [LARGE SCALE GENOMIC DNA]</scope>
    <source>
        <strain evidence="2 3">OJF2</strain>
    </source>
</reference>
<keyword evidence="1" id="KW-0472">Membrane</keyword>
<feature type="transmembrane region" description="Helical" evidence="1">
    <location>
        <begin position="25"/>
        <end position="46"/>
    </location>
</feature>
<dbReference type="Proteomes" id="UP000324233">
    <property type="component" value="Chromosome"/>
</dbReference>
<organism evidence="2 3">
    <name type="scientific">Aquisphaera giovannonii</name>
    <dbReference type="NCBI Taxonomy" id="406548"/>
    <lineage>
        <taxon>Bacteria</taxon>
        <taxon>Pseudomonadati</taxon>
        <taxon>Planctomycetota</taxon>
        <taxon>Planctomycetia</taxon>
        <taxon>Isosphaerales</taxon>
        <taxon>Isosphaeraceae</taxon>
        <taxon>Aquisphaera</taxon>
    </lineage>
</organism>
<protein>
    <submittedName>
        <fullName evidence="2">Uncharacterized protein</fullName>
    </submittedName>
</protein>
<evidence type="ECO:0000313" key="2">
    <source>
        <dbReference type="EMBL" id="QEH36157.1"/>
    </source>
</evidence>
<feature type="transmembrane region" description="Helical" evidence="1">
    <location>
        <begin position="135"/>
        <end position="152"/>
    </location>
</feature>
<keyword evidence="1" id="KW-1133">Transmembrane helix</keyword>
<dbReference type="AlphaFoldDB" id="A0A5B9W729"/>
<dbReference type="KEGG" id="agv:OJF2_47170"/>